<dbReference type="PANTHER" id="PTHR10803:SF3">
    <property type="entry name" value="ATPASE GET3"/>
    <property type="match status" value="1"/>
</dbReference>
<accession>A0AAU8JTP3</accession>
<dbReference type="InterPro" id="IPR016300">
    <property type="entry name" value="ATPase_ArsA/GET3"/>
</dbReference>
<evidence type="ECO:0000256" key="1">
    <source>
        <dbReference type="ARBA" id="ARBA00011040"/>
    </source>
</evidence>
<sequence>MGATRTILVSGDGSATVAAATALHHARQGHRTLLLAADDPHHTVDALLDTRLTAEPAPCADRLTAARIDERSAFTAALDGYRDRIAPVLDLIGAQPLDPEELTPLPGTRQLALLHALHTADAEVLVVAAPPPADLIAALALPEQLDRYLARLLPEQRQAARALRPLLAAVAGVPMPADWLFDARTAAAGALAGARAAVEAPGTTVRLTVDADHHTADELRRIRAGLALFGHRLDAVVAHRALPATAVDSPDPWLARLAVRQRERLAALAGELGPVPLLVCDQPELTLEGVAGQLYGPGASTGVLPAAGGAAGDVAGGARGVAGSRVENRLDEDGLLVWHLPLPGADRADLDLVRRGDELVLGTGPYRRILSLPSALRRCTVSGAALADGVLSVRFAPDPALWPSAPR</sequence>
<dbReference type="KEGG" id="kcm:ABWK59_10025"/>
<dbReference type="EMBL" id="CP159872">
    <property type="protein sequence ID" value="XCM79239.1"/>
    <property type="molecule type" value="Genomic_DNA"/>
</dbReference>
<feature type="domain" description="ArsA/GET3 Anion-transporting ATPase-like" evidence="2">
    <location>
        <begin position="5"/>
        <end position="253"/>
    </location>
</feature>
<feature type="domain" description="ArsA HSP20-like" evidence="3">
    <location>
        <begin position="336"/>
        <end position="395"/>
    </location>
</feature>
<dbReference type="Pfam" id="PF17886">
    <property type="entry name" value="ArsA_HSP20"/>
    <property type="match status" value="1"/>
</dbReference>
<dbReference type="AlphaFoldDB" id="A0AAU8JTP3"/>
<gene>
    <name evidence="4" type="ORF">ABWK59_10025</name>
</gene>
<proteinExistence type="inferred from homology"/>
<protein>
    <submittedName>
        <fullName evidence="4">ArsA-related P-loop ATPase</fullName>
    </submittedName>
</protein>
<name>A0AAU8JTP3_9ACTN</name>
<dbReference type="InterPro" id="IPR008978">
    <property type="entry name" value="HSP20-like_chaperone"/>
</dbReference>
<reference evidence="4" key="1">
    <citation type="submission" date="2024-06" db="EMBL/GenBank/DDBJ databases">
        <title>The genome sequences of Kitasatospora sp. strain HUAS MG31.</title>
        <authorList>
            <person name="Mo P."/>
        </authorList>
    </citation>
    <scope>NUCLEOTIDE SEQUENCE</scope>
    <source>
        <strain evidence="4">HUAS MG31</strain>
    </source>
</reference>
<dbReference type="InterPro" id="IPR027417">
    <property type="entry name" value="P-loop_NTPase"/>
</dbReference>
<dbReference type="GO" id="GO:0005524">
    <property type="term" value="F:ATP binding"/>
    <property type="evidence" value="ECO:0007669"/>
    <property type="project" value="InterPro"/>
</dbReference>
<evidence type="ECO:0000259" key="2">
    <source>
        <dbReference type="Pfam" id="PF02374"/>
    </source>
</evidence>
<dbReference type="RefSeq" id="WP_354639732.1">
    <property type="nucleotide sequence ID" value="NZ_CP159872.1"/>
</dbReference>
<dbReference type="Gene3D" id="2.60.40.790">
    <property type="match status" value="1"/>
</dbReference>
<evidence type="ECO:0000313" key="4">
    <source>
        <dbReference type="EMBL" id="XCM79239.1"/>
    </source>
</evidence>
<dbReference type="GO" id="GO:0016887">
    <property type="term" value="F:ATP hydrolysis activity"/>
    <property type="evidence" value="ECO:0007669"/>
    <property type="project" value="InterPro"/>
</dbReference>
<dbReference type="Gene3D" id="3.40.50.300">
    <property type="entry name" value="P-loop containing nucleotide triphosphate hydrolases"/>
    <property type="match status" value="1"/>
</dbReference>
<comment type="similarity">
    <text evidence="1">Belongs to the arsA ATPase family.</text>
</comment>
<evidence type="ECO:0000259" key="3">
    <source>
        <dbReference type="Pfam" id="PF17886"/>
    </source>
</evidence>
<dbReference type="PANTHER" id="PTHR10803">
    <property type="entry name" value="ARSENICAL PUMP-DRIVING ATPASE ARSENITE-TRANSLOCATING ATPASE"/>
    <property type="match status" value="1"/>
</dbReference>
<dbReference type="SUPFAM" id="SSF52540">
    <property type="entry name" value="P-loop containing nucleoside triphosphate hydrolases"/>
    <property type="match status" value="1"/>
</dbReference>
<dbReference type="Pfam" id="PF02374">
    <property type="entry name" value="ArsA_ATPase"/>
    <property type="match status" value="1"/>
</dbReference>
<dbReference type="InterPro" id="IPR040612">
    <property type="entry name" value="ArsA_HSP20-like"/>
</dbReference>
<dbReference type="InterPro" id="IPR025723">
    <property type="entry name" value="ArsA/GET3_ATPase-like"/>
</dbReference>
<organism evidence="4">
    <name type="scientific">Kitasatospora camelliae</name>
    <dbReference type="NCBI Taxonomy" id="3156397"/>
    <lineage>
        <taxon>Bacteria</taxon>
        <taxon>Bacillati</taxon>
        <taxon>Actinomycetota</taxon>
        <taxon>Actinomycetes</taxon>
        <taxon>Kitasatosporales</taxon>
        <taxon>Streptomycetaceae</taxon>
        <taxon>Kitasatospora</taxon>
    </lineage>
</organism>